<organism evidence="3 4">
    <name type="scientific">Macrostomum lignano</name>
    <dbReference type="NCBI Taxonomy" id="282301"/>
    <lineage>
        <taxon>Eukaryota</taxon>
        <taxon>Metazoa</taxon>
        <taxon>Spiralia</taxon>
        <taxon>Lophotrochozoa</taxon>
        <taxon>Platyhelminthes</taxon>
        <taxon>Rhabditophora</taxon>
        <taxon>Macrostomorpha</taxon>
        <taxon>Macrostomida</taxon>
        <taxon>Macrostomidae</taxon>
        <taxon>Macrostomum</taxon>
    </lineage>
</organism>
<feature type="region of interest" description="Disordered" evidence="1">
    <location>
        <begin position="1"/>
        <end position="38"/>
    </location>
</feature>
<dbReference type="InterPro" id="IPR000299">
    <property type="entry name" value="FERM_domain"/>
</dbReference>
<feature type="domain" description="FERM" evidence="2">
    <location>
        <begin position="1"/>
        <end position="92"/>
    </location>
</feature>
<dbReference type="WBParaSite" id="maker-uti_cns_0007096-snap-gene-0.7-mRNA-1">
    <property type="protein sequence ID" value="maker-uti_cns_0007096-snap-gene-0.7-mRNA-1"/>
    <property type="gene ID" value="maker-uti_cns_0007096-snap-gene-0.7"/>
</dbReference>
<evidence type="ECO:0000259" key="2">
    <source>
        <dbReference type="PROSITE" id="PS50057"/>
    </source>
</evidence>
<keyword evidence="3" id="KW-1185">Reference proteome</keyword>
<dbReference type="PROSITE" id="PS50057">
    <property type="entry name" value="FERM_3"/>
    <property type="match status" value="1"/>
</dbReference>
<dbReference type="AlphaFoldDB" id="A0A1I8HPI0"/>
<accession>A0A1I8HPI0</accession>
<evidence type="ECO:0000256" key="1">
    <source>
        <dbReference type="SAM" id="MobiDB-lite"/>
    </source>
</evidence>
<reference evidence="4" key="1">
    <citation type="submission" date="2016-11" db="UniProtKB">
        <authorList>
            <consortium name="WormBaseParasite"/>
        </authorList>
    </citation>
    <scope>IDENTIFICATION</scope>
</reference>
<name>A0A1I8HPI0_9PLAT</name>
<proteinExistence type="predicted"/>
<sequence length="92" mass="10095">MQSELGDRRKTRHRNRGGEPAAEDEPPPPPPPAFCPPELLATQRGVARLARRLHACHAGLASRDAERQLLANARRLATYGLDVHEARCIEAG</sequence>
<evidence type="ECO:0000313" key="4">
    <source>
        <dbReference type="WBParaSite" id="maker-uti_cns_0007096-snap-gene-0.7-mRNA-1"/>
    </source>
</evidence>
<dbReference type="Proteomes" id="UP000095280">
    <property type="component" value="Unplaced"/>
</dbReference>
<protein>
    <submittedName>
        <fullName evidence="4">FERM domain-containing protein</fullName>
    </submittedName>
</protein>
<evidence type="ECO:0000313" key="3">
    <source>
        <dbReference type="Proteomes" id="UP000095280"/>
    </source>
</evidence>